<evidence type="ECO:0000313" key="4">
    <source>
        <dbReference type="EMBL" id="PMD25050.1"/>
    </source>
</evidence>
<dbReference type="Proteomes" id="UP000235672">
    <property type="component" value="Unassembled WGS sequence"/>
</dbReference>
<keyword evidence="1" id="KW-0521">NADP</keyword>
<dbReference type="InterPro" id="IPR051609">
    <property type="entry name" value="NmrA/Isoflavone_reductase-like"/>
</dbReference>
<dbReference type="EMBL" id="KZ613471">
    <property type="protein sequence ID" value="PMD25050.1"/>
    <property type="molecule type" value="Genomic_DNA"/>
</dbReference>
<dbReference type="STRING" id="1745343.A0A2J6QFL5"/>
<dbReference type="AlphaFoldDB" id="A0A2J6QFL5"/>
<evidence type="ECO:0000313" key="5">
    <source>
        <dbReference type="Proteomes" id="UP000235672"/>
    </source>
</evidence>
<protein>
    <submittedName>
        <fullName evidence="4">NAD(P)-binding protein</fullName>
    </submittedName>
</protein>
<keyword evidence="5" id="KW-1185">Reference proteome</keyword>
<dbReference type="OrthoDB" id="9974981at2759"/>
<dbReference type="PANTHER" id="PTHR47706:SF1">
    <property type="entry name" value="CIPA-LIKE, PUTATIVE (AFU_ORTHOLOGUE AFUA_1G12460)-RELATED"/>
    <property type="match status" value="1"/>
</dbReference>
<dbReference type="InterPro" id="IPR036291">
    <property type="entry name" value="NAD(P)-bd_dom_sf"/>
</dbReference>
<reference evidence="4 5" key="1">
    <citation type="submission" date="2016-05" db="EMBL/GenBank/DDBJ databases">
        <title>A degradative enzymes factory behind the ericoid mycorrhizal symbiosis.</title>
        <authorList>
            <consortium name="DOE Joint Genome Institute"/>
            <person name="Martino E."/>
            <person name="Morin E."/>
            <person name="Grelet G."/>
            <person name="Kuo A."/>
            <person name="Kohler A."/>
            <person name="Daghino S."/>
            <person name="Barry K."/>
            <person name="Choi C."/>
            <person name="Cichocki N."/>
            <person name="Clum A."/>
            <person name="Copeland A."/>
            <person name="Hainaut M."/>
            <person name="Haridas S."/>
            <person name="Labutti K."/>
            <person name="Lindquist E."/>
            <person name="Lipzen A."/>
            <person name="Khouja H.-R."/>
            <person name="Murat C."/>
            <person name="Ohm R."/>
            <person name="Olson A."/>
            <person name="Spatafora J."/>
            <person name="Veneault-Fourrey C."/>
            <person name="Henrissat B."/>
            <person name="Grigoriev I."/>
            <person name="Martin F."/>
            <person name="Perotto S."/>
        </authorList>
    </citation>
    <scope>NUCLEOTIDE SEQUENCE [LARGE SCALE GENOMIC DNA]</scope>
    <source>
        <strain evidence="4 5">UAMH 7357</strain>
    </source>
</reference>
<dbReference type="GO" id="GO:0016491">
    <property type="term" value="F:oxidoreductase activity"/>
    <property type="evidence" value="ECO:0007669"/>
    <property type="project" value="UniProtKB-KW"/>
</dbReference>
<accession>A0A2J6QFL5</accession>
<gene>
    <name evidence="4" type="ORF">NA56DRAFT_686393</name>
</gene>
<proteinExistence type="predicted"/>
<dbReference type="InterPro" id="IPR008030">
    <property type="entry name" value="NmrA-like"/>
</dbReference>
<dbReference type="InterPro" id="IPR045312">
    <property type="entry name" value="PCBER-like"/>
</dbReference>
<dbReference type="Pfam" id="PF05368">
    <property type="entry name" value="NmrA"/>
    <property type="match status" value="1"/>
</dbReference>
<evidence type="ECO:0000256" key="2">
    <source>
        <dbReference type="ARBA" id="ARBA00023002"/>
    </source>
</evidence>
<evidence type="ECO:0000256" key="1">
    <source>
        <dbReference type="ARBA" id="ARBA00022857"/>
    </source>
</evidence>
<evidence type="ECO:0000259" key="3">
    <source>
        <dbReference type="Pfam" id="PF05368"/>
    </source>
</evidence>
<keyword evidence="2" id="KW-0560">Oxidoreductase</keyword>
<dbReference type="CDD" id="cd05259">
    <property type="entry name" value="PCBER_SDR_a"/>
    <property type="match status" value="1"/>
</dbReference>
<sequence length="307" mass="33816">MPYDITIKKVALAGASGNLGPAILKELLKSGLFEITVLAREASTHKFPEEVKVVKVDYTNLDSLAEALKGQDALVSAVASVAVPSQRMLIDAAVKAGVKRIIPSEFGSNLHNPLVKAMPFYSNKVQIEHHLDELARKGLTSYTLIFNGPFLDWGLRQGLFLNFKERKAEIYDGGNQPISASRLSTAGKAVRRVLTHPRETADRAIFVKDIDVTQNELLALAQQLTPGEKWDVKQVSTADLEKQSLEQIEKKEVTPTTMLNFIKRAIFSPECGNHFEHVHNSILGVRGITGPDLEELIASIFGTQHLE</sequence>
<feature type="domain" description="NmrA-like" evidence="3">
    <location>
        <begin position="8"/>
        <end position="236"/>
    </location>
</feature>
<dbReference type="PANTHER" id="PTHR47706">
    <property type="entry name" value="NMRA-LIKE FAMILY PROTEIN"/>
    <property type="match status" value="1"/>
</dbReference>
<dbReference type="Gene3D" id="3.90.25.10">
    <property type="entry name" value="UDP-galactose 4-epimerase, domain 1"/>
    <property type="match status" value="1"/>
</dbReference>
<organism evidence="4 5">
    <name type="scientific">Hyaloscypha hepaticicola</name>
    <dbReference type="NCBI Taxonomy" id="2082293"/>
    <lineage>
        <taxon>Eukaryota</taxon>
        <taxon>Fungi</taxon>
        <taxon>Dikarya</taxon>
        <taxon>Ascomycota</taxon>
        <taxon>Pezizomycotina</taxon>
        <taxon>Leotiomycetes</taxon>
        <taxon>Helotiales</taxon>
        <taxon>Hyaloscyphaceae</taxon>
        <taxon>Hyaloscypha</taxon>
    </lineage>
</organism>
<dbReference type="SUPFAM" id="SSF51735">
    <property type="entry name" value="NAD(P)-binding Rossmann-fold domains"/>
    <property type="match status" value="1"/>
</dbReference>
<name>A0A2J6QFL5_9HELO</name>
<dbReference type="Gene3D" id="3.40.50.720">
    <property type="entry name" value="NAD(P)-binding Rossmann-like Domain"/>
    <property type="match status" value="1"/>
</dbReference>